<evidence type="ECO:0000313" key="1">
    <source>
        <dbReference type="EMBL" id="SAB62289.1"/>
    </source>
</evidence>
<reference evidence="1 2" key="1">
    <citation type="submission" date="2016-03" db="EMBL/GenBank/DDBJ databases">
        <authorList>
            <consortium name="Pathogen Informatics"/>
        </authorList>
    </citation>
    <scope>NUCLEOTIDE SEQUENCE [LARGE SCALE GENOMIC DNA]</scope>
    <source>
        <strain evidence="2">e2161</strain>
    </source>
</reference>
<keyword evidence="2" id="KW-1185">Reference proteome</keyword>
<name>A0ABY0J9M8_9ENTR</name>
<proteinExistence type="predicted"/>
<organism evidence="1 2">
    <name type="scientific">Enterobacter roggenkampii</name>
    <dbReference type="NCBI Taxonomy" id="1812935"/>
    <lineage>
        <taxon>Bacteria</taxon>
        <taxon>Pseudomonadati</taxon>
        <taxon>Pseudomonadota</taxon>
        <taxon>Gammaproteobacteria</taxon>
        <taxon>Enterobacterales</taxon>
        <taxon>Enterobacteriaceae</taxon>
        <taxon>Enterobacter</taxon>
        <taxon>Enterobacter cloacae complex</taxon>
    </lineage>
</organism>
<sequence length="73" mass="8350">MSISNDILQDIQSGALEPFCRDGLFPREQTFILMFWDQYVAGGNAGWEDYRPALDELVVSGHLKHSPNGWYVF</sequence>
<dbReference type="Proteomes" id="UP000077063">
    <property type="component" value="Unassembled WGS sequence"/>
</dbReference>
<protein>
    <submittedName>
        <fullName evidence="1">Uncharacterized protein</fullName>
    </submittedName>
</protein>
<gene>
    <name evidence="1" type="ORF">SAMEA2273443_05206</name>
</gene>
<evidence type="ECO:0000313" key="2">
    <source>
        <dbReference type="Proteomes" id="UP000077063"/>
    </source>
</evidence>
<comment type="caution">
    <text evidence="1">The sequence shown here is derived from an EMBL/GenBank/DDBJ whole genome shotgun (WGS) entry which is preliminary data.</text>
</comment>
<dbReference type="EMBL" id="FKDK01000054">
    <property type="protein sequence ID" value="SAB62289.1"/>
    <property type="molecule type" value="Genomic_DNA"/>
</dbReference>
<accession>A0ABY0J9M8</accession>
<dbReference type="RefSeq" id="WP_063617153.1">
    <property type="nucleotide sequence ID" value="NZ_FKDK01000054.1"/>
</dbReference>